<protein>
    <recommendedName>
        <fullName evidence="5">ETFB lysine methyltransferase</fullName>
    </recommendedName>
    <alternativeName>
        <fullName evidence="4">Protein N-lysine methyltransferase METTL20</fullName>
    </alternativeName>
</protein>
<comment type="caution">
    <text evidence="6">The sequence shown here is derived from an EMBL/GenBank/DDBJ whole genome shotgun (WGS) entry which is preliminary data.</text>
</comment>
<organism evidence="6 7">
    <name type="scientific">Vespula vulgaris</name>
    <name type="common">Yellow jacket</name>
    <name type="synonym">Wasp</name>
    <dbReference type="NCBI Taxonomy" id="7454"/>
    <lineage>
        <taxon>Eukaryota</taxon>
        <taxon>Metazoa</taxon>
        <taxon>Ecdysozoa</taxon>
        <taxon>Arthropoda</taxon>
        <taxon>Hexapoda</taxon>
        <taxon>Insecta</taxon>
        <taxon>Pterygota</taxon>
        <taxon>Neoptera</taxon>
        <taxon>Endopterygota</taxon>
        <taxon>Hymenoptera</taxon>
        <taxon>Apocrita</taxon>
        <taxon>Aculeata</taxon>
        <taxon>Vespoidea</taxon>
        <taxon>Vespidae</taxon>
        <taxon>Vespinae</taxon>
        <taxon>Vespula</taxon>
    </lineage>
</organism>
<accession>A0A834K172</accession>
<evidence type="ECO:0000256" key="5">
    <source>
        <dbReference type="ARBA" id="ARBA00042266"/>
    </source>
</evidence>
<keyword evidence="2" id="KW-0808">Transferase</keyword>
<evidence type="ECO:0000313" key="7">
    <source>
        <dbReference type="Proteomes" id="UP000614350"/>
    </source>
</evidence>
<evidence type="ECO:0000256" key="3">
    <source>
        <dbReference type="ARBA" id="ARBA00037932"/>
    </source>
</evidence>
<sequence>MGRGVMTSCTLIKRSMSRNLPTSLLIETVRNRNWEIVDRDIAERAKIVDTVIKYTEITNDHMTPDLKLFLLTPRCSLYHDPFDRVKKEFDRVEKRTLTNPFWSIYWPGGQGLVKFILQEQRNIFVRSKDINVLDLGSGCGATAIATKLLGIHNVVANDIDKVACIATLMNATLNGVDVRVSWKNLLNEPLKETYDVIFIGDLLYEEELVETLIPWLLDEAKKGTRIFLGDPGRHGLTNNLKKYLKLLCRYELPEKTRKENNGYHEVCIWQFIK</sequence>
<evidence type="ECO:0000256" key="4">
    <source>
        <dbReference type="ARBA" id="ARBA00041867"/>
    </source>
</evidence>
<dbReference type="AlphaFoldDB" id="A0A834K172"/>
<dbReference type="Gene3D" id="3.40.50.150">
    <property type="entry name" value="Vaccinia Virus protein VP39"/>
    <property type="match status" value="1"/>
</dbReference>
<keyword evidence="1" id="KW-0489">Methyltransferase</keyword>
<reference evidence="6" key="1">
    <citation type="journal article" date="2020" name="G3 (Bethesda)">
        <title>High-Quality Assemblies for Three Invasive Social Wasps from the &lt;i&gt;Vespula&lt;/i&gt; Genus.</title>
        <authorList>
            <person name="Harrop T.W.R."/>
            <person name="Guhlin J."/>
            <person name="McLaughlin G.M."/>
            <person name="Permina E."/>
            <person name="Stockwell P."/>
            <person name="Gilligan J."/>
            <person name="Le Lec M.F."/>
            <person name="Gruber M.A.M."/>
            <person name="Quinn O."/>
            <person name="Lovegrove M."/>
            <person name="Duncan E.J."/>
            <person name="Remnant E.J."/>
            <person name="Van Eeckhoven J."/>
            <person name="Graham B."/>
            <person name="Knapp R.A."/>
            <person name="Langford K.W."/>
            <person name="Kronenberg Z."/>
            <person name="Press M.O."/>
            <person name="Eacker S.M."/>
            <person name="Wilson-Rankin E.E."/>
            <person name="Purcell J."/>
            <person name="Lester P.J."/>
            <person name="Dearden P.K."/>
        </authorList>
    </citation>
    <scope>NUCLEOTIDE SEQUENCE</scope>
    <source>
        <strain evidence="6">Marl-1</strain>
    </source>
</reference>
<dbReference type="InterPro" id="IPR050078">
    <property type="entry name" value="Ribosomal_L11_MeTrfase_PrmA"/>
</dbReference>
<dbReference type="SUPFAM" id="SSF53335">
    <property type="entry name" value="S-adenosyl-L-methionine-dependent methyltransferases"/>
    <property type="match status" value="1"/>
</dbReference>
<name>A0A834K172_VESVU</name>
<keyword evidence="7" id="KW-1185">Reference proteome</keyword>
<comment type="similarity">
    <text evidence="3">Belongs to the methyltransferase superfamily. ETFBKMT family.</text>
</comment>
<dbReference type="Pfam" id="PF10294">
    <property type="entry name" value="Methyltransf_16"/>
    <property type="match status" value="1"/>
</dbReference>
<evidence type="ECO:0000256" key="2">
    <source>
        <dbReference type="ARBA" id="ARBA00022679"/>
    </source>
</evidence>
<dbReference type="EMBL" id="JACSEA010000006">
    <property type="protein sequence ID" value="KAF7398378.1"/>
    <property type="molecule type" value="Genomic_DNA"/>
</dbReference>
<dbReference type="GO" id="GO:0032259">
    <property type="term" value="P:methylation"/>
    <property type="evidence" value="ECO:0007669"/>
    <property type="project" value="UniProtKB-KW"/>
</dbReference>
<dbReference type="PANTHER" id="PTHR43648">
    <property type="entry name" value="ELECTRON TRANSFER FLAVOPROTEIN BETA SUBUNIT LYSINE METHYLTRANSFERASE"/>
    <property type="match status" value="1"/>
</dbReference>
<dbReference type="PANTHER" id="PTHR43648:SF1">
    <property type="entry name" value="ELECTRON TRANSFER FLAVOPROTEIN BETA SUBUNIT LYSINE METHYLTRANSFERASE"/>
    <property type="match status" value="1"/>
</dbReference>
<proteinExistence type="inferred from homology"/>
<dbReference type="CDD" id="cd02440">
    <property type="entry name" value="AdoMet_MTases"/>
    <property type="match status" value="1"/>
</dbReference>
<dbReference type="Proteomes" id="UP000614350">
    <property type="component" value="Unassembled WGS sequence"/>
</dbReference>
<evidence type="ECO:0000313" key="6">
    <source>
        <dbReference type="EMBL" id="KAF7398378.1"/>
    </source>
</evidence>
<dbReference type="GO" id="GO:0016279">
    <property type="term" value="F:protein-lysine N-methyltransferase activity"/>
    <property type="evidence" value="ECO:0007669"/>
    <property type="project" value="TreeGrafter"/>
</dbReference>
<dbReference type="InterPro" id="IPR029063">
    <property type="entry name" value="SAM-dependent_MTases_sf"/>
</dbReference>
<dbReference type="GO" id="GO:0005759">
    <property type="term" value="C:mitochondrial matrix"/>
    <property type="evidence" value="ECO:0007669"/>
    <property type="project" value="TreeGrafter"/>
</dbReference>
<gene>
    <name evidence="6" type="ORF">HZH66_006275</name>
</gene>
<evidence type="ECO:0000256" key="1">
    <source>
        <dbReference type="ARBA" id="ARBA00022603"/>
    </source>
</evidence>
<dbReference type="InterPro" id="IPR019410">
    <property type="entry name" value="Methyltransf_16"/>
</dbReference>